<dbReference type="PANTHER" id="PTHR24567">
    <property type="entry name" value="CRP FAMILY TRANSCRIPTIONAL REGULATORY PROTEIN"/>
    <property type="match status" value="1"/>
</dbReference>
<dbReference type="EMBL" id="FOSV01000022">
    <property type="protein sequence ID" value="SFL71770.1"/>
    <property type="molecule type" value="Genomic_DNA"/>
</dbReference>
<protein>
    <submittedName>
        <fullName evidence="5">cAMP-binding domain of CRP or a regulatory subunit of cAMP-dependent protein kinases</fullName>
    </submittedName>
</protein>
<keyword evidence="2" id="KW-0238">DNA-binding</keyword>
<gene>
    <name evidence="5" type="ORF">SAMN04488125_12234</name>
</gene>
<dbReference type="AlphaFoldDB" id="A0A1I4JZ10"/>
<dbReference type="InterPro" id="IPR036390">
    <property type="entry name" value="WH_DNA-bd_sf"/>
</dbReference>
<evidence type="ECO:0000259" key="4">
    <source>
        <dbReference type="PROSITE" id="PS51063"/>
    </source>
</evidence>
<dbReference type="SMART" id="SM00419">
    <property type="entry name" value="HTH_CRP"/>
    <property type="match status" value="1"/>
</dbReference>
<dbReference type="STRING" id="414703.SAMN04488125_12234"/>
<sequence length="271" mass="29427">MPSSPIRSLDGNLLLEALDRDDRALLTPYAERREVGRGEVLFRAGDDVSHVTFPAQGCVVTLVVPLRDGKSVETATVGREGAIGGVVSQGYLPAFGQAVVQVAGPIIRIDADRLAEAKHVSKTLRDLFVRYADCLLAQVLQSVACNAAHTIERRCLRWLLTLQDRLGTPDLPVTHEVLADMLGVRRAYLTGVLGRLRREGLIEIGHKRLSLPNRGRAEAAACECHAAVRHHFSEVLGAIYAPGGRMVALDASEPDRLKPPSSAVTLRELVR</sequence>
<dbReference type="InterPro" id="IPR000595">
    <property type="entry name" value="cNMP-bd_dom"/>
</dbReference>
<keyword evidence="5" id="KW-0418">Kinase</keyword>
<evidence type="ECO:0000313" key="6">
    <source>
        <dbReference type="Proteomes" id="UP000198804"/>
    </source>
</evidence>
<evidence type="ECO:0000256" key="3">
    <source>
        <dbReference type="ARBA" id="ARBA00023163"/>
    </source>
</evidence>
<dbReference type="Gene3D" id="1.10.10.10">
    <property type="entry name" value="Winged helix-like DNA-binding domain superfamily/Winged helix DNA-binding domain"/>
    <property type="match status" value="1"/>
</dbReference>
<dbReference type="GO" id="GO:0016301">
    <property type="term" value="F:kinase activity"/>
    <property type="evidence" value="ECO:0007669"/>
    <property type="project" value="UniProtKB-KW"/>
</dbReference>
<dbReference type="InterPro" id="IPR014710">
    <property type="entry name" value="RmlC-like_jellyroll"/>
</dbReference>
<evidence type="ECO:0000256" key="1">
    <source>
        <dbReference type="ARBA" id="ARBA00023015"/>
    </source>
</evidence>
<evidence type="ECO:0000256" key="2">
    <source>
        <dbReference type="ARBA" id="ARBA00023125"/>
    </source>
</evidence>
<dbReference type="Pfam" id="PF13545">
    <property type="entry name" value="HTH_Crp_2"/>
    <property type="match status" value="1"/>
</dbReference>
<keyword evidence="6" id="KW-1185">Reference proteome</keyword>
<dbReference type="GO" id="GO:0005829">
    <property type="term" value="C:cytosol"/>
    <property type="evidence" value="ECO:0007669"/>
    <property type="project" value="TreeGrafter"/>
</dbReference>
<dbReference type="Proteomes" id="UP000198804">
    <property type="component" value="Unassembled WGS sequence"/>
</dbReference>
<dbReference type="InterPro" id="IPR012318">
    <property type="entry name" value="HTH_CRP"/>
</dbReference>
<dbReference type="CDD" id="cd00038">
    <property type="entry name" value="CAP_ED"/>
    <property type="match status" value="1"/>
</dbReference>
<dbReference type="PANTHER" id="PTHR24567:SF74">
    <property type="entry name" value="HTH-TYPE TRANSCRIPTIONAL REGULATOR ARCR"/>
    <property type="match status" value="1"/>
</dbReference>
<organism evidence="5 6">
    <name type="scientific">Methylorubrum salsuginis</name>
    <dbReference type="NCBI Taxonomy" id="414703"/>
    <lineage>
        <taxon>Bacteria</taxon>
        <taxon>Pseudomonadati</taxon>
        <taxon>Pseudomonadota</taxon>
        <taxon>Alphaproteobacteria</taxon>
        <taxon>Hyphomicrobiales</taxon>
        <taxon>Methylobacteriaceae</taxon>
        <taxon>Methylorubrum</taxon>
    </lineage>
</organism>
<keyword evidence="1" id="KW-0805">Transcription regulation</keyword>
<proteinExistence type="predicted"/>
<dbReference type="PROSITE" id="PS51063">
    <property type="entry name" value="HTH_CRP_2"/>
    <property type="match status" value="1"/>
</dbReference>
<keyword evidence="5" id="KW-0808">Transferase</keyword>
<dbReference type="InterPro" id="IPR036388">
    <property type="entry name" value="WH-like_DNA-bd_sf"/>
</dbReference>
<feature type="domain" description="HTH crp-type" evidence="4">
    <location>
        <begin position="149"/>
        <end position="215"/>
    </location>
</feature>
<reference evidence="6" key="1">
    <citation type="submission" date="2016-10" db="EMBL/GenBank/DDBJ databases">
        <authorList>
            <person name="Varghese N."/>
            <person name="Submissions S."/>
        </authorList>
    </citation>
    <scope>NUCLEOTIDE SEQUENCE [LARGE SCALE GENOMIC DNA]</scope>
    <source>
        <strain evidence="6">CGMCC 1.6474</strain>
    </source>
</reference>
<dbReference type="SMART" id="SM00100">
    <property type="entry name" value="cNMP"/>
    <property type="match status" value="1"/>
</dbReference>
<evidence type="ECO:0000313" key="5">
    <source>
        <dbReference type="EMBL" id="SFL71770.1"/>
    </source>
</evidence>
<dbReference type="GO" id="GO:0003700">
    <property type="term" value="F:DNA-binding transcription factor activity"/>
    <property type="evidence" value="ECO:0007669"/>
    <property type="project" value="TreeGrafter"/>
</dbReference>
<accession>A0A1I4JZ10</accession>
<dbReference type="OrthoDB" id="7506088at2"/>
<dbReference type="SUPFAM" id="SSF51206">
    <property type="entry name" value="cAMP-binding domain-like"/>
    <property type="match status" value="1"/>
</dbReference>
<keyword evidence="3" id="KW-0804">Transcription</keyword>
<dbReference type="SUPFAM" id="SSF46785">
    <property type="entry name" value="Winged helix' DNA-binding domain"/>
    <property type="match status" value="1"/>
</dbReference>
<dbReference type="GO" id="GO:0003677">
    <property type="term" value="F:DNA binding"/>
    <property type="evidence" value="ECO:0007669"/>
    <property type="project" value="UniProtKB-KW"/>
</dbReference>
<dbReference type="RefSeq" id="WP_091950493.1">
    <property type="nucleotide sequence ID" value="NZ_FOSV01000022.1"/>
</dbReference>
<dbReference type="InterPro" id="IPR018490">
    <property type="entry name" value="cNMP-bd_dom_sf"/>
</dbReference>
<dbReference type="Gene3D" id="2.60.120.10">
    <property type="entry name" value="Jelly Rolls"/>
    <property type="match status" value="1"/>
</dbReference>
<name>A0A1I4JZ10_9HYPH</name>
<dbReference type="InterPro" id="IPR050397">
    <property type="entry name" value="Env_Response_Regulators"/>
</dbReference>